<proteinExistence type="predicted"/>
<gene>
    <name evidence="1" type="ORF">BC6307_01245</name>
</gene>
<reference evidence="1 2" key="1">
    <citation type="submission" date="2016-12" db="EMBL/GenBank/DDBJ databases">
        <title>The whole genome sequencing and assembly of Bacillus cohnii DSM 6307T strain.</title>
        <authorList>
            <person name="Lee Y.-J."/>
            <person name="Yi H."/>
            <person name="Bahn Y.-S."/>
            <person name="Kim J.F."/>
            <person name="Lee D.-W."/>
        </authorList>
    </citation>
    <scope>NUCLEOTIDE SEQUENCE [LARGE SCALE GENOMIC DNA]</scope>
    <source>
        <strain evidence="1 2">DSM 6307</strain>
    </source>
</reference>
<protein>
    <submittedName>
        <fullName evidence="1">Atp synthase f1 subunit delta</fullName>
    </submittedName>
</protein>
<name>A0A223KKX2_9BACI</name>
<evidence type="ECO:0000313" key="2">
    <source>
        <dbReference type="Proteomes" id="UP000215224"/>
    </source>
</evidence>
<organism evidence="1 2">
    <name type="scientific">Sutcliffiella cohnii</name>
    <dbReference type="NCBI Taxonomy" id="33932"/>
    <lineage>
        <taxon>Bacteria</taxon>
        <taxon>Bacillati</taxon>
        <taxon>Bacillota</taxon>
        <taxon>Bacilli</taxon>
        <taxon>Bacillales</taxon>
        <taxon>Bacillaceae</taxon>
        <taxon>Sutcliffiella</taxon>
    </lineage>
</organism>
<sequence>MREKKQLSKSTIKFYEIPKWGRYLRGKWEASFASHLSTVEKEAIYFKSFLWHLCSWEKVDCYEKHDAIKMFERQEKMKCTIFYEHTEEAYLIDNAKNLSVKDLPHDQFHMYYGDMYVMDWNGQWTFIMTHESECGPYFINASRKSKKRSK</sequence>
<evidence type="ECO:0000313" key="1">
    <source>
        <dbReference type="EMBL" id="AST90003.1"/>
    </source>
</evidence>
<dbReference type="EMBL" id="CP018866">
    <property type="protein sequence ID" value="AST90003.1"/>
    <property type="molecule type" value="Genomic_DNA"/>
</dbReference>
<accession>A0A223KKX2</accession>
<dbReference type="Proteomes" id="UP000215224">
    <property type="component" value="Chromosome"/>
</dbReference>
<dbReference type="InterPro" id="IPR025454">
    <property type="entry name" value="DUF4275"/>
</dbReference>
<keyword evidence="2" id="KW-1185">Reference proteome</keyword>
<dbReference type="Pfam" id="PF14101">
    <property type="entry name" value="DUF4275"/>
    <property type="match status" value="1"/>
</dbReference>
<dbReference type="KEGG" id="bcoh:BC6307_01245"/>
<dbReference type="AlphaFoldDB" id="A0A223KKX2"/>